<evidence type="ECO:0000313" key="2">
    <source>
        <dbReference type="EMBL" id="KAK9870844.1"/>
    </source>
</evidence>
<dbReference type="EMBL" id="JARQZJ010000004">
    <property type="protein sequence ID" value="KAK9870844.1"/>
    <property type="molecule type" value="Genomic_DNA"/>
</dbReference>
<protein>
    <submittedName>
        <fullName evidence="2">Uncharacterized protein</fullName>
    </submittedName>
</protein>
<name>A0AAW1TKA3_9CUCU</name>
<sequence>MSDLQDRAPVSRSTSPRFLSQDDLVSPTVPESLAIVTVDKSALANMSVRSTSKEYIPLSSIQELSKAKTQNRRKRGKKAIIATESPYKLELEEKKEEEALAKKKIRLDLKERLKSEMTSKKYTKAIKKKTDTVIDNKEIDEQEYFSPL</sequence>
<dbReference type="Proteomes" id="UP001431783">
    <property type="component" value="Unassembled WGS sequence"/>
</dbReference>
<accession>A0AAW1TKA3</accession>
<feature type="region of interest" description="Disordered" evidence="1">
    <location>
        <begin position="1"/>
        <end position="23"/>
    </location>
</feature>
<reference evidence="2 3" key="1">
    <citation type="submission" date="2023-03" db="EMBL/GenBank/DDBJ databases">
        <title>Genome insight into feeding habits of ladybird beetles.</title>
        <authorList>
            <person name="Li H.-S."/>
            <person name="Huang Y.-H."/>
            <person name="Pang H."/>
        </authorList>
    </citation>
    <scope>NUCLEOTIDE SEQUENCE [LARGE SCALE GENOMIC DNA]</scope>
    <source>
        <strain evidence="2">SYSU_2023b</strain>
        <tissue evidence="2">Whole body</tissue>
    </source>
</reference>
<evidence type="ECO:0000313" key="3">
    <source>
        <dbReference type="Proteomes" id="UP001431783"/>
    </source>
</evidence>
<organism evidence="2 3">
    <name type="scientific">Henosepilachna vigintioctopunctata</name>
    <dbReference type="NCBI Taxonomy" id="420089"/>
    <lineage>
        <taxon>Eukaryota</taxon>
        <taxon>Metazoa</taxon>
        <taxon>Ecdysozoa</taxon>
        <taxon>Arthropoda</taxon>
        <taxon>Hexapoda</taxon>
        <taxon>Insecta</taxon>
        <taxon>Pterygota</taxon>
        <taxon>Neoptera</taxon>
        <taxon>Endopterygota</taxon>
        <taxon>Coleoptera</taxon>
        <taxon>Polyphaga</taxon>
        <taxon>Cucujiformia</taxon>
        <taxon>Coccinelloidea</taxon>
        <taxon>Coccinellidae</taxon>
        <taxon>Epilachninae</taxon>
        <taxon>Epilachnini</taxon>
        <taxon>Henosepilachna</taxon>
    </lineage>
</organism>
<gene>
    <name evidence="2" type="ORF">WA026_009808</name>
</gene>
<proteinExistence type="predicted"/>
<keyword evidence="3" id="KW-1185">Reference proteome</keyword>
<feature type="non-terminal residue" evidence="2">
    <location>
        <position position="148"/>
    </location>
</feature>
<dbReference type="AlphaFoldDB" id="A0AAW1TKA3"/>
<evidence type="ECO:0000256" key="1">
    <source>
        <dbReference type="SAM" id="MobiDB-lite"/>
    </source>
</evidence>
<comment type="caution">
    <text evidence="2">The sequence shown here is derived from an EMBL/GenBank/DDBJ whole genome shotgun (WGS) entry which is preliminary data.</text>
</comment>